<keyword evidence="16" id="KW-1185">Reference proteome</keyword>
<dbReference type="CDD" id="cd06852">
    <property type="entry name" value="GT_MraY"/>
    <property type="match status" value="1"/>
</dbReference>
<dbReference type="EMBL" id="BMER01000001">
    <property type="protein sequence ID" value="GGG85336.1"/>
    <property type="molecule type" value="Genomic_DNA"/>
</dbReference>
<evidence type="ECO:0000313" key="15">
    <source>
        <dbReference type="EMBL" id="GGG85336.1"/>
    </source>
</evidence>
<organism evidence="15 16">
    <name type="scientific">Parapedobacter pyrenivorans</name>
    <dbReference type="NCBI Taxonomy" id="1305674"/>
    <lineage>
        <taxon>Bacteria</taxon>
        <taxon>Pseudomonadati</taxon>
        <taxon>Bacteroidota</taxon>
        <taxon>Sphingobacteriia</taxon>
        <taxon>Sphingobacteriales</taxon>
        <taxon>Sphingobacteriaceae</taxon>
        <taxon>Parapedobacter</taxon>
    </lineage>
</organism>
<dbReference type="PROSITE" id="PS01347">
    <property type="entry name" value="MRAY_1"/>
    <property type="match status" value="1"/>
</dbReference>
<evidence type="ECO:0000256" key="14">
    <source>
        <dbReference type="PIRSR" id="PIRSR600715-1"/>
    </source>
</evidence>
<comment type="cofactor">
    <cofactor evidence="12 14">
        <name>Mg(2+)</name>
        <dbReference type="ChEBI" id="CHEBI:18420"/>
    </cofactor>
</comment>
<feature type="transmembrane region" description="Helical" evidence="12">
    <location>
        <begin position="136"/>
        <end position="153"/>
    </location>
</feature>
<dbReference type="InterPro" id="IPR003524">
    <property type="entry name" value="PNAcMuramoyl-5peptid_Trfase"/>
</dbReference>
<feature type="transmembrane region" description="Helical" evidence="12">
    <location>
        <begin position="75"/>
        <end position="92"/>
    </location>
</feature>
<dbReference type="GO" id="GO:0071555">
    <property type="term" value="P:cell wall organization"/>
    <property type="evidence" value="ECO:0007669"/>
    <property type="project" value="UniProtKB-KW"/>
</dbReference>
<feature type="transmembrane region" description="Helical" evidence="12">
    <location>
        <begin position="392"/>
        <end position="411"/>
    </location>
</feature>
<dbReference type="InterPro" id="IPR000715">
    <property type="entry name" value="Glycosyl_transferase_4"/>
</dbReference>
<dbReference type="PANTHER" id="PTHR22926">
    <property type="entry name" value="PHOSPHO-N-ACETYLMURAMOYL-PENTAPEPTIDE-TRANSFERASE"/>
    <property type="match status" value="1"/>
</dbReference>
<dbReference type="EC" id="2.7.8.13" evidence="12 13"/>
<protein>
    <recommendedName>
        <fullName evidence="12 13">Phospho-N-acetylmuramoyl-pentapeptide-transferase</fullName>
        <ecNumber evidence="12 13">2.7.8.13</ecNumber>
    </recommendedName>
    <alternativeName>
        <fullName evidence="12">UDP-MurNAc-pentapeptide phosphotransferase</fullName>
    </alternativeName>
</protein>
<sequence length="414" mass="45721">MLYYLFNWIADDIHIPGSGLFQYISFRTAMAVIVSLIITTGYGSRLIRVLRAKQVGETIRDLGLEGEKKKQGTPTMGGLIIIAGILIPTLLFAKLENIYVILMLITTVWMGAIGFLDDYIKVFRKNKEGLAGRFKIVGQVGLGIIIACTMHFHPDIVVRETVANPASGTDVEMHVQENTGRKYYTEDVKSTKTNIPFYKDNEFDYAKVLTLFGLSGSSLTFMVFLVVVVFIVTAVSNGANITDGIDGLATGTSATIGGTLGILAYVSGNVIFSDYLNIMYIPNSGELVIFAGAFVGACTGFLWYNSYPAQVFMGDTGSLTIGGIIAAFAVMIRKELLIPMLCGVFLVELVSVITQVSYFKYTKRKYGEGRRIFRMSPLHHHYQKKGYHEAKIVTRFWILGIILAILTIVTLKVR</sequence>
<dbReference type="Proteomes" id="UP000660862">
    <property type="component" value="Unassembled WGS sequence"/>
</dbReference>
<evidence type="ECO:0000256" key="6">
    <source>
        <dbReference type="ARBA" id="ARBA00022960"/>
    </source>
</evidence>
<evidence type="ECO:0000313" key="16">
    <source>
        <dbReference type="Proteomes" id="UP000660862"/>
    </source>
</evidence>
<keyword evidence="6 12" id="KW-0133">Cell shape</keyword>
<feature type="transmembrane region" description="Helical" evidence="12">
    <location>
        <begin position="98"/>
        <end position="116"/>
    </location>
</feature>
<evidence type="ECO:0000256" key="10">
    <source>
        <dbReference type="ARBA" id="ARBA00023306"/>
    </source>
</evidence>
<dbReference type="PANTHER" id="PTHR22926:SF5">
    <property type="entry name" value="PHOSPHO-N-ACETYLMURAMOYL-PENTAPEPTIDE-TRANSFERASE HOMOLOG"/>
    <property type="match status" value="1"/>
</dbReference>
<evidence type="ECO:0000256" key="12">
    <source>
        <dbReference type="HAMAP-Rule" id="MF_00038"/>
    </source>
</evidence>
<evidence type="ECO:0000256" key="5">
    <source>
        <dbReference type="ARBA" id="ARBA00022692"/>
    </source>
</evidence>
<evidence type="ECO:0000256" key="9">
    <source>
        <dbReference type="ARBA" id="ARBA00023136"/>
    </source>
</evidence>
<keyword evidence="5 12" id="KW-0812">Transmembrane</keyword>
<comment type="caution">
    <text evidence="15">The sequence shown here is derived from an EMBL/GenBank/DDBJ whole genome shotgun (WGS) entry which is preliminary data.</text>
</comment>
<reference evidence="15" key="1">
    <citation type="journal article" date="2014" name="Int. J. Syst. Evol. Microbiol.">
        <title>Complete genome sequence of Corynebacterium casei LMG S-19264T (=DSM 44701T), isolated from a smear-ripened cheese.</title>
        <authorList>
            <consortium name="US DOE Joint Genome Institute (JGI-PGF)"/>
            <person name="Walter F."/>
            <person name="Albersmeier A."/>
            <person name="Kalinowski J."/>
            <person name="Ruckert C."/>
        </authorList>
    </citation>
    <scope>NUCLEOTIDE SEQUENCE</scope>
    <source>
        <strain evidence="15">CGMCC 1.12195</strain>
    </source>
</reference>
<feature type="binding site" evidence="14">
    <location>
        <position position="315"/>
    </location>
    <ligand>
        <name>Mg(2+)</name>
        <dbReference type="ChEBI" id="CHEBI:18420"/>
    </ligand>
</feature>
<proteinExistence type="inferred from homology"/>
<comment type="pathway">
    <text evidence="12">Cell wall biogenesis; peptidoglycan biosynthesis.</text>
</comment>
<comment type="subcellular location">
    <subcellularLocation>
        <location evidence="12">Cell membrane</location>
        <topology evidence="12">Multi-pass membrane protein</topology>
    </subcellularLocation>
    <subcellularLocation>
        <location evidence="1">Membrane</location>
        <topology evidence="1">Multi-pass membrane protein</topology>
    </subcellularLocation>
</comment>
<evidence type="ECO:0000256" key="7">
    <source>
        <dbReference type="ARBA" id="ARBA00022984"/>
    </source>
</evidence>
<keyword evidence="12" id="KW-1003">Cell membrane</keyword>
<dbReference type="AlphaFoldDB" id="A0A917M955"/>
<evidence type="ECO:0000256" key="8">
    <source>
        <dbReference type="ARBA" id="ARBA00022989"/>
    </source>
</evidence>
<dbReference type="GO" id="GO:0008360">
    <property type="term" value="P:regulation of cell shape"/>
    <property type="evidence" value="ECO:0007669"/>
    <property type="project" value="UniProtKB-KW"/>
</dbReference>
<evidence type="ECO:0000256" key="13">
    <source>
        <dbReference type="NCBIfam" id="TIGR00445"/>
    </source>
</evidence>
<keyword evidence="11 12" id="KW-0961">Cell wall biogenesis/degradation</keyword>
<keyword evidence="7 12" id="KW-0573">Peptidoglycan synthesis</keyword>
<dbReference type="PROSITE" id="PS01348">
    <property type="entry name" value="MRAY_2"/>
    <property type="match status" value="1"/>
</dbReference>
<keyword evidence="12 14" id="KW-0460">Magnesium</keyword>
<comment type="function">
    <text evidence="12">Catalyzes the initial step of the lipid cycle reactions in the biosynthesis of the cell wall peptidoglycan: transfers peptidoglycan precursor phospho-MurNAc-pentapeptide from UDP-MurNAc-pentapeptide onto the lipid carrier undecaprenyl phosphate, yielding undecaprenyl-pyrophosphoryl-MurNAc-pentapeptide, known as lipid I.</text>
</comment>
<keyword evidence="9 12" id="KW-0472">Membrane</keyword>
<feature type="transmembrane region" description="Helical" evidence="12">
    <location>
        <begin position="338"/>
        <end position="361"/>
    </location>
</feature>
<gene>
    <name evidence="12 15" type="primary">mraY</name>
    <name evidence="15" type="ORF">GCM10007415_18340</name>
</gene>
<evidence type="ECO:0000256" key="2">
    <source>
        <dbReference type="ARBA" id="ARBA00005583"/>
    </source>
</evidence>
<accession>A0A917M955</accession>
<dbReference type="GO" id="GO:0046872">
    <property type="term" value="F:metal ion binding"/>
    <property type="evidence" value="ECO:0007669"/>
    <property type="project" value="UniProtKB-KW"/>
</dbReference>
<dbReference type="NCBIfam" id="TIGR00445">
    <property type="entry name" value="mraY"/>
    <property type="match status" value="1"/>
</dbReference>
<dbReference type="GO" id="GO:0009252">
    <property type="term" value="P:peptidoglycan biosynthetic process"/>
    <property type="evidence" value="ECO:0007669"/>
    <property type="project" value="UniProtKB-UniRule"/>
</dbReference>
<keyword evidence="3 12" id="KW-0132">Cell division</keyword>
<evidence type="ECO:0000256" key="11">
    <source>
        <dbReference type="ARBA" id="ARBA00023316"/>
    </source>
</evidence>
<dbReference type="Pfam" id="PF00953">
    <property type="entry name" value="Glycos_transf_4"/>
    <property type="match status" value="1"/>
</dbReference>
<dbReference type="GO" id="GO:0008963">
    <property type="term" value="F:phospho-N-acetylmuramoyl-pentapeptide-transferase activity"/>
    <property type="evidence" value="ECO:0007669"/>
    <property type="project" value="UniProtKB-UniRule"/>
</dbReference>
<keyword evidence="8 12" id="KW-1133">Transmembrane helix</keyword>
<keyword evidence="4 12" id="KW-0808">Transferase</keyword>
<comment type="similarity">
    <text evidence="2 12">Belongs to the glycosyltransferase 4 family. MraY subfamily.</text>
</comment>
<name>A0A917M955_9SPHI</name>
<evidence type="ECO:0000256" key="3">
    <source>
        <dbReference type="ARBA" id="ARBA00022618"/>
    </source>
</evidence>
<dbReference type="GO" id="GO:0051301">
    <property type="term" value="P:cell division"/>
    <property type="evidence" value="ECO:0007669"/>
    <property type="project" value="UniProtKB-KW"/>
</dbReference>
<reference evidence="15" key="2">
    <citation type="submission" date="2020-09" db="EMBL/GenBank/DDBJ databases">
        <authorList>
            <person name="Sun Q."/>
            <person name="Zhou Y."/>
        </authorList>
    </citation>
    <scope>NUCLEOTIDE SEQUENCE</scope>
    <source>
        <strain evidence="15">CGMCC 1.12195</strain>
    </source>
</reference>
<dbReference type="InterPro" id="IPR018480">
    <property type="entry name" value="PNAcMuramoyl-5peptid_Trfase_CS"/>
</dbReference>
<feature type="transmembrane region" description="Helical" evidence="12">
    <location>
        <begin position="247"/>
        <end position="267"/>
    </location>
</feature>
<feature type="transmembrane region" description="Helical" evidence="12">
    <location>
        <begin position="20"/>
        <end position="43"/>
    </location>
</feature>
<feature type="binding site" evidence="14">
    <location>
        <position position="240"/>
    </location>
    <ligand>
        <name>Mg(2+)</name>
        <dbReference type="ChEBI" id="CHEBI:18420"/>
    </ligand>
</feature>
<dbReference type="GO" id="GO:0005886">
    <property type="term" value="C:plasma membrane"/>
    <property type="evidence" value="ECO:0007669"/>
    <property type="project" value="UniProtKB-SubCell"/>
</dbReference>
<dbReference type="HAMAP" id="MF_00038">
    <property type="entry name" value="MraY"/>
    <property type="match status" value="1"/>
</dbReference>
<dbReference type="RefSeq" id="WP_188505572.1">
    <property type="nucleotide sequence ID" value="NZ_BMER01000001.1"/>
</dbReference>
<evidence type="ECO:0000256" key="4">
    <source>
        <dbReference type="ARBA" id="ARBA00022679"/>
    </source>
</evidence>
<feature type="transmembrane region" description="Helical" evidence="12">
    <location>
        <begin position="311"/>
        <end position="332"/>
    </location>
</feature>
<comment type="catalytic activity">
    <reaction evidence="12">
        <text>UDP-N-acetyl-alpha-D-muramoyl-L-alanyl-gamma-D-glutamyl-meso-2,6-diaminopimeloyl-D-alanyl-D-alanine + di-trans,octa-cis-undecaprenyl phosphate = di-trans,octa-cis-undecaprenyl diphospho-N-acetyl-alpha-D-muramoyl-L-alanyl-D-glutamyl-meso-2,6-diaminopimeloyl-D-alanyl-D-alanine + UMP</text>
        <dbReference type="Rhea" id="RHEA:28386"/>
        <dbReference type="ChEBI" id="CHEBI:57865"/>
        <dbReference type="ChEBI" id="CHEBI:60392"/>
        <dbReference type="ChEBI" id="CHEBI:61386"/>
        <dbReference type="ChEBI" id="CHEBI:61387"/>
        <dbReference type="EC" id="2.7.8.13"/>
    </reaction>
</comment>
<keyword evidence="10 12" id="KW-0131">Cell cycle</keyword>
<feature type="transmembrane region" description="Helical" evidence="12">
    <location>
        <begin position="208"/>
        <end position="235"/>
    </location>
</feature>
<dbReference type="Pfam" id="PF10555">
    <property type="entry name" value="MraY_sig1"/>
    <property type="match status" value="1"/>
</dbReference>
<evidence type="ECO:0000256" key="1">
    <source>
        <dbReference type="ARBA" id="ARBA00004141"/>
    </source>
</evidence>
<keyword evidence="12 14" id="KW-0479">Metal-binding</keyword>
<feature type="transmembrane region" description="Helical" evidence="12">
    <location>
        <begin position="287"/>
        <end position="304"/>
    </location>
</feature>